<name>A0A930Y1J9_9GAMM</name>
<dbReference type="Pfam" id="PF13279">
    <property type="entry name" value="4HBT_2"/>
    <property type="match status" value="1"/>
</dbReference>
<dbReference type="EC" id="3.1.2.-" evidence="3"/>
<dbReference type="InterPro" id="IPR050563">
    <property type="entry name" value="4-hydroxybenzoyl-CoA_TE"/>
</dbReference>
<evidence type="ECO:0000313" key="4">
    <source>
        <dbReference type="Proteomes" id="UP000604381"/>
    </source>
</evidence>
<dbReference type="AlphaFoldDB" id="A0A930Y1J9"/>
<comment type="similarity">
    <text evidence="1">Belongs to the 4-hydroxybenzoyl-CoA thioesterase family.</text>
</comment>
<dbReference type="Proteomes" id="UP000604381">
    <property type="component" value="Unassembled WGS sequence"/>
</dbReference>
<proteinExistence type="inferred from homology"/>
<dbReference type="InterPro" id="IPR029069">
    <property type="entry name" value="HotDog_dom_sf"/>
</dbReference>
<dbReference type="PANTHER" id="PTHR31793:SF37">
    <property type="entry name" value="ACYL-COA THIOESTER HYDROLASE YBGC"/>
    <property type="match status" value="1"/>
</dbReference>
<dbReference type="GO" id="GO:0047617">
    <property type="term" value="F:fatty acyl-CoA hydrolase activity"/>
    <property type="evidence" value="ECO:0007669"/>
    <property type="project" value="TreeGrafter"/>
</dbReference>
<evidence type="ECO:0000256" key="1">
    <source>
        <dbReference type="ARBA" id="ARBA00005953"/>
    </source>
</evidence>
<comment type="caution">
    <text evidence="3">The sequence shown here is derived from an EMBL/GenBank/DDBJ whole genome shotgun (WGS) entry which is preliminary data.</text>
</comment>
<protein>
    <submittedName>
        <fullName evidence="3">YbgC/FadM family acyl-CoA thioesterase</fullName>
        <ecNumber evidence="3">3.1.2.-</ecNumber>
    </submittedName>
</protein>
<keyword evidence="2 3" id="KW-0378">Hydrolase</keyword>
<dbReference type="CDD" id="cd00586">
    <property type="entry name" value="4HBT"/>
    <property type="match status" value="1"/>
</dbReference>
<evidence type="ECO:0000313" key="3">
    <source>
        <dbReference type="EMBL" id="MBF2735445.1"/>
    </source>
</evidence>
<gene>
    <name evidence="3" type="ORF">ISN26_05135</name>
</gene>
<dbReference type="SUPFAM" id="SSF54637">
    <property type="entry name" value="Thioesterase/thiol ester dehydrase-isomerase"/>
    <property type="match status" value="1"/>
</dbReference>
<dbReference type="EMBL" id="JADHEI010000033">
    <property type="protein sequence ID" value="MBF2735445.1"/>
    <property type="molecule type" value="Genomic_DNA"/>
</dbReference>
<reference evidence="3" key="1">
    <citation type="submission" date="2020-10" db="EMBL/GenBank/DDBJ databases">
        <title>An improved Amphimedon queenslandica hologenome assembly reveals how three proteobacterial symbionts can extend the metabolic phenotypic of their marine sponge host.</title>
        <authorList>
            <person name="Degnan B."/>
            <person name="Degnan S."/>
            <person name="Xiang X."/>
        </authorList>
    </citation>
    <scope>NUCLEOTIDE SEQUENCE</scope>
    <source>
        <strain evidence="3">AqS2</strain>
    </source>
</reference>
<dbReference type="NCBIfam" id="TIGR00051">
    <property type="entry name" value="YbgC/FadM family acyl-CoA thioesterase"/>
    <property type="match status" value="1"/>
</dbReference>
<dbReference type="PANTHER" id="PTHR31793">
    <property type="entry name" value="4-HYDROXYBENZOYL-COA THIOESTERASE FAMILY MEMBER"/>
    <property type="match status" value="1"/>
</dbReference>
<evidence type="ECO:0000256" key="2">
    <source>
        <dbReference type="ARBA" id="ARBA00022801"/>
    </source>
</evidence>
<accession>A0A930Y1J9</accession>
<sequence length="132" mass="14510">MSAEEPTTEHRLRVYVADTDLGGVAHHSCWLRWYEQGRSEWLRERGLAPAACIAEGAAFVVVSAELSWRRPLRLDDEVLVATRLAEAGPASAVFDQQMRRGGESCGTAVIKVACVDAATLRPRRLPAALQRP</sequence>
<keyword evidence="4" id="KW-1185">Reference proteome</keyword>
<dbReference type="PIRSF" id="PIRSF003230">
    <property type="entry name" value="YbgC"/>
    <property type="match status" value="1"/>
</dbReference>
<dbReference type="Gene3D" id="3.10.129.10">
    <property type="entry name" value="Hotdog Thioesterase"/>
    <property type="match status" value="1"/>
</dbReference>
<organism evidence="3 4">
    <name type="scientific">Candidatus Amphirhobacter heronislandensis</name>
    <dbReference type="NCBI Taxonomy" id="1732024"/>
    <lineage>
        <taxon>Bacteria</taxon>
        <taxon>Pseudomonadati</taxon>
        <taxon>Pseudomonadota</taxon>
        <taxon>Gammaproteobacteria</taxon>
        <taxon>Candidatus Tethybacterales</taxon>
        <taxon>Candidatus Tethybacteraceae</taxon>
        <taxon>Candidatus Amphirhobacter</taxon>
    </lineage>
</organism>
<dbReference type="InterPro" id="IPR006684">
    <property type="entry name" value="YbgC/YbaW"/>
</dbReference>